<dbReference type="Proteomes" id="UP000317429">
    <property type="component" value="Chromosome"/>
</dbReference>
<dbReference type="PANTHER" id="PTHR43133:SF51">
    <property type="entry name" value="RNA POLYMERASE SIGMA FACTOR"/>
    <property type="match status" value="1"/>
</dbReference>
<dbReference type="GO" id="GO:0003677">
    <property type="term" value="F:DNA binding"/>
    <property type="evidence" value="ECO:0007669"/>
    <property type="project" value="InterPro"/>
</dbReference>
<feature type="domain" description="RNA polymerase sigma-70 region 2" evidence="6">
    <location>
        <begin position="30"/>
        <end position="96"/>
    </location>
</feature>
<comment type="similarity">
    <text evidence="1">Belongs to the sigma-70 factor family. ECF subfamily.</text>
</comment>
<reference evidence="8 9" key="1">
    <citation type="submission" date="2019-02" db="EMBL/GenBank/DDBJ databases">
        <title>Deep-cultivation of Planctomycetes and their phenomic and genomic characterization uncovers novel biology.</title>
        <authorList>
            <person name="Wiegand S."/>
            <person name="Jogler M."/>
            <person name="Boedeker C."/>
            <person name="Pinto D."/>
            <person name="Vollmers J."/>
            <person name="Rivas-Marin E."/>
            <person name="Kohn T."/>
            <person name="Peeters S.H."/>
            <person name="Heuer A."/>
            <person name="Rast P."/>
            <person name="Oberbeckmann S."/>
            <person name="Bunk B."/>
            <person name="Jeske O."/>
            <person name="Meyerdierks A."/>
            <person name="Storesund J.E."/>
            <person name="Kallscheuer N."/>
            <person name="Luecker S."/>
            <person name="Lage O.M."/>
            <person name="Pohl T."/>
            <person name="Merkel B.J."/>
            <person name="Hornburger P."/>
            <person name="Mueller R.-W."/>
            <person name="Bruemmer F."/>
            <person name="Labrenz M."/>
            <person name="Spormann A.M."/>
            <person name="Op den Camp H."/>
            <person name="Overmann J."/>
            <person name="Amann R."/>
            <person name="Jetten M.S.M."/>
            <person name="Mascher T."/>
            <person name="Medema M.H."/>
            <person name="Devos D.P."/>
            <person name="Kaster A.-K."/>
            <person name="Ovreas L."/>
            <person name="Rohde M."/>
            <person name="Galperin M.Y."/>
            <person name="Jogler C."/>
        </authorList>
    </citation>
    <scope>NUCLEOTIDE SEQUENCE [LARGE SCALE GENOMIC DNA]</scope>
    <source>
        <strain evidence="8 9">Pla175</strain>
    </source>
</reference>
<dbReference type="InterPro" id="IPR013324">
    <property type="entry name" value="RNA_pol_sigma_r3/r4-like"/>
</dbReference>
<dbReference type="InterPro" id="IPR013325">
    <property type="entry name" value="RNA_pol_sigma_r2"/>
</dbReference>
<dbReference type="Pfam" id="PF08281">
    <property type="entry name" value="Sigma70_r4_2"/>
    <property type="match status" value="1"/>
</dbReference>
<evidence type="ECO:0000256" key="1">
    <source>
        <dbReference type="ARBA" id="ARBA00010641"/>
    </source>
</evidence>
<evidence type="ECO:0000313" key="9">
    <source>
        <dbReference type="Proteomes" id="UP000317429"/>
    </source>
</evidence>
<gene>
    <name evidence="8" type="ORF">Pla175_48690</name>
</gene>
<evidence type="ECO:0000256" key="2">
    <source>
        <dbReference type="ARBA" id="ARBA00023015"/>
    </source>
</evidence>
<dbReference type="InterPro" id="IPR014331">
    <property type="entry name" value="RNA_pol_sigma70_ECF_RHOBA"/>
</dbReference>
<dbReference type="InterPro" id="IPR036388">
    <property type="entry name" value="WH-like_DNA-bd_sf"/>
</dbReference>
<keyword evidence="2" id="KW-0805">Transcription regulation</keyword>
<feature type="domain" description="RNA polymerase sigma factor 70 region 4 type 2" evidence="7">
    <location>
        <begin position="125"/>
        <end position="177"/>
    </location>
</feature>
<dbReference type="InterPro" id="IPR014284">
    <property type="entry name" value="RNA_pol_sigma-70_dom"/>
</dbReference>
<keyword evidence="4" id="KW-0804">Transcription</keyword>
<feature type="compositionally biased region" description="Basic and acidic residues" evidence="5">
    <location>
        <begin position="7"/>
        <end position="20"/>
    </location>
</feature>
<sequence length="191" mass="21953">MPPAQPHRRDRDSDEPISAEQRREDFARLLAQNERRVYAYILSLVPSWHDADEISQETNVRLWSELDRFEPGTNFTAWAMRVAHFQVLTWRKQASRSKLVYSQELVDLVADTHACSGGAADERHQALGHCIGSLSSRNRDLLTQYYAEGAKVKDVAERLKRTTESVYKALQRVRLALHKCIQDTMDREGTA</sequence>
<feature type="region of interest" description="Disordered" evidence="5">
    <location>
        <begin position="1"/>
        <end position="20"/>
    </location>
</feature>
<dbReference type="SUPFAM" id="SSF88659">
    <property type="entry name" value="Sigma3 and sigma4 domains of RNA polymerase sigma factors"/>
    <property type="match status" value="1"/>
</dbReference>
<dbReference type="RefSeq" id="WP_145291558.1">
    <property type="nucleotide sequence ID" value="NZ_CP036291.1"/>
</dbReference>
<dbReference type="Gene3D" id="1.10.10.10">
    <property type="entry name" value="Winged helix-like DNA-binding domain superfamily/Winged helix DNA-binding domain"/>
    <property type="match status" value="1"/>
</dbReference>
<evidence type="ECO:0000256" key="4">
    <source>
        <dbReference type="ARBA" id="ARBA00023163"/>
    </source>
</evidence>
<accession>A0A518DIY2</accession>
<dbReference type="KEGG" id="pnd:Pla175_48690"/>
<dbReference type="Pfam" id="PF04542">
    <property type="entry name" value="Sigma70_r2"/>
    <property type="match status" value="1"/>
</dbReference>
<evidence type="ECO:0000259" key="6">
    <source>
        <dbReference type="Pfam" id="PF04542"/>
    </source>
</evidence>
<evidence type="ECO:0000313" key="8">
    <source>
        <dbReference type="EMBL" id="QDU91441.1"/>
    </source>
</evidence>
<keyword evidence="3" id="KW-0731">Sigma factor</keyword>
<dbReference type="Gene3D" id="1.10.1740.10">
    <property type="match status" value="1"/>
</dbReference>
<dbReference type="PANTHER" id="PTHR43133">
    <property type="entry name" value="RNA POLYMERASE ECF-TYPE SIGMA FACTO"/>
    <property type="match status" value="1"/>
</dbReference>
<evidence type="ECO:0000256" key="3">
    <source>
        <dbReference type="ARBA" id="ARBA00023082"/>
    </source>
</evidence>
<dbReference type="OrthoDB" id="6383365at2"/>
<name>A0A518DIY2_9BACT</name>
<dbReference type="GO" id="GO:0006352">
    <property type="term" value="P:DNA-templated transcription initiation"/>
    <property type="evidence" value="ECO:0007669"/>
    <property type="project" value="InterPro"/>
</dbReference>
<dbReference type="NCBIfam" id="TIGR02989">
    <property type="entry name" value="Sig-70_gvs1"/>
    <property type="match status" value="1"/>
</dbReference>
<protein>
    <submittedName>
        <fullName evidence="8">RNA polymerase sigma factor</fullName>
    </submittedName>
</protein>
<evidence type="ECO:0000256" key="5">
    <source>
        <dbReference type="SAM" id="MobiDB-lite"/>
    </source>
</evidence>
<dbReference type="InterPro" id="IPR007627">
    <property type="entry name" value="RNA_pol_sigma70_r2"/>
</dbReference>
<dbReference type="NCBIfam" id="TIGR02937">
    <property type="entry name" value="sigma70-ECF"/>
    <property type="match status" value="1"/>
</dbReference>
<organism evidence="8 9">
    <name type="scientific">Pirellulimonas nuda</name>
    <dbReference type="NCBI Taxonomy" id="2528009"/>
    <lineage>
        <taxon>Bacteria</taxon>
        <taxon>Pseudomonadati</taxon>
        <taxon>Planctomycetota</taxon>
        <taxon>Planctomycetia</taxon>
        <taxon>Pirellulales</taxon>
        <taxon>Lacipirellulaceae</taxon>
        <taxon>Pirellulimonas</taxon>
    </lineage>
</organism>
<proteinExistence type="inferred from homology"/>
<dbReference type="SUPFAM" id="SSF88946">
    <property type="entry name" value="Sigma2 domain of RNA polymerase sigma factors"/>
    <property type="match status" value="1"/>
</dbReference>
<dbReference type="AlphaFoldDB" id="A0A518DIY2"/>
<dbReference type="GO" id="GO:0016987">
    <property type="term" value="F:sigma factor activity"/>
    <property type="evidence" value="ECO:0007669"/>
    <property type="project" value="UniProtKB-KW"/>
</dbReference>
<dbReference type="InterPro" id="IPR039425">
    <property type="entry name" value="RNA_pol_sigma-70-like"/>
</dbReference>
<dbReference type="InterPro" id="IPR013249">
    <property type="entry name" value="RNA_pol_sigma70_r4_t2"/>
</dbReference>
<evidence type="ECO:0000259" key="7">
    <source>
        <dbReference type="Pfam" id="PF08281"/>
    </source>
</evidence>
<keyword evidence="9" id="KW-1185">Reference proteome</keyword>
<dbReference type="EMBL" id="CP036291">
    <property type="protein sequence ID" value="QDU91441.1"/>
    <property type="molecule type" value="Genomic_DNA"/>
</dbReference>